<dbReference type="Proteomes" id="UP000006655">
    <property type="component" value="Chromosome"/>
</dbReference>
<reference evidence="7 9" key="1">
    <citation type="journal article" date="2010" name="Stand. Genomic Sci.">
        <title>Complete genome sequence of Meiothermus ruber type strain (21).</title>
        <authorList>
            <person name="Tindall B.J."/>
            <person name="Sikorski J."/>
            <person name="Lucas S."/>
            <person name="Goltsman E."/>
            <person name="Copeland A."/>
            <person name="Glavina Del Rio T."/>
            <person name="Nolan M."/>
            <person name="Tice H."/>
            <person name="Cheng J.F."/>
            <person name="Han C."/>
            <person name="Pitluck S."/>
            <person name="Liolios K."/>
            <person name="Ivanova N."/>
            <person name="Mavromatis K."/>
            <person name="Ovchinnikova G."/>
            <person name="Pati A."/>
            <person name="Fahnrich R."/>
            <person name="Goodwin L."/>
            <person name="Chen A."/>
            <person name="Palaniappan K."/>
            <person name="Land M."/>
            <person name="Hauser L."/>
            <person name="Chang Y.J."/>
            <person name="Jeffries C.D."/>
            <person name="Rohde M."/>
            <person name="Goker M."/>
            <person name="Woyke T."/>
            <person name="Bristow J."/>
            <person name="Eisen J.A."/>
            <person name="Markowitz V."/>
            <person name="Hugenholtz P."/>
            <person name="Kyrpides N.C."/>
            <person name="Klenk H.P."/>
            <person name="Lapidus A."/>
        </authorList>
    </citation>
    <scope>NUCLEOTIDE SEQUENCE [LARGE SCALE GENOMIC DNA]</scope>
    <source>
        <strain evidence="9">ATCC 35948 / DSM 1279 / VKM B-1258 / 21</strain>
        <strain evidence="7">DSM 1279</strain>
    </source>
</reference>
<organism evidence="8 10">
    <name type="scientific">Meiothermus ruber (strain ATCC 35948 / DSM 1279 / VKM B-1258 / 21)</name>
    <name type="common">Thermus ruber</name>
    <dbReference type="NCBI Taxonomy" id="504728"/>
    <lineage>
        <taxon>Bacteria</taxon>
        <taxon>Thermotogati</taxon>
        <taxon>Deinococcota</taxon>
        <taxon>Deinococci</taxon>
        <taxon>Thermales</taxon>
        <taxon>Thermaceae</taxon>
        <taxon>Meiothermus</taxon>
    </lineage>
</organism>
<evidence type="ECO:0000256" key="3">
    <source>
        <dbReference type="PROSITE-ProRule" id="PRU00284"/>
    </source>
</evidence>
<name>D3PQ47_MEIRD</name>
<dbReference type="STRING" id="504728.K649_04180"/>
<dbReference type="Pfam" id="PF00672">
    <property type="entry name" value="HAMP"/>
    <property type="match status" value="1"/>
</dbReference>
<gene>
    <name evidence="7" type="ordered locus">Mrub_0908</name>
    <name evidence="8" type="ORF">K649_04180</name>
</gene>
<dbReference type="eggNOG" id="COG5002">
    <property type="taxonomic scope" value="Bacteria"/>
</dbReference>
<dbReference type="Proteomes" id="UP000013026">
    <property type="component" value="Chromosome"/>
</dbReference>
<evidence type="ECO:0000256" key="4">
    <source>
        <dbReference type="SAM" id="Phobius"/>
    </source>
</evidence>
<dbReference type="eggNOG" id="COG0840">
    <property type="taxonomic scope" value="Bacteria"/>
</dbReference>
<feature type="domain" description="HAMP" evidence="6">
    <location>
        <begin position="442"/>
        <end position="493"/>
    </location>
</feature>
<proteinExistence type="inferred from homology"/>
<dbReference type="SUPFAM" id="SSF58104">
    <property type="entry name" value="Methyl-accepting chemotaxis protein (MCP) signaling domain"/>
    <property type="match status" value="1"/>
</dbReference>
<dbReference type="PATRIC" id="fig|504728.9.peg.865"/>
<accession>D3PQ47</accession>
<dbReference type="EMBL" id="CP005385">
    <property type="protein sequence ID" value="AGK04138.1"/>
    <property type="molecule type" value="Genomic_DNA"/>
</dbReference>
<dbReference type="RefSeq" id="WP_013013192.1">
    <property type="nucleotide sequence ID" value="NC_013946.1"/>
</dbReference>
<dbReference type="PROSITE" id="PS50885">
    <property type="entry name" value="HAMP"/>
    <property type="match status" value="2"/>
</dbReference>
<keyword evidence="4" id="KW-0472">Membrane</keyword>
<reference evidence="8 10" key="3">
    <citation type="submission" date="2013-04" db="EMBL/GenBank/DDBJ databases">
        <authorList>
            <person name="Chin J."/>
            <person name="Alexander D.H."/>
            <person name="Marks P."/>
            <person name="Korlach J."/>
            <person name="Clum A."/>
            <person name="Copeland A."/>
        </authorList>
    </citation>
    <scope>NUCLEOTIDE SEQUENCE [LARGE SCALE GENOMIC DNA]</scope>
    <source>
        <strain evidence="10">ATCC 35948 / DSM 1279 / VKM B-1258 / 21</strain>
        <strain evidence="8">DSM 1279</strain>
    </source>
</reference>
<dbReference type="GO" id="GO:0007165">
    <property type="term" value="P:signal transduction"/>
    <property type="evidence" value="ECO:0007669"/>
    <property type="project" value="UniProtKB-KW"/>
</dbReference>
<dbReference type="PANTHER" id="PTHR32089">
    <property type="entry name" value="METHYL-ACCEPTING CHEMOTAXIS PROTEIN MCPB"/>
    <property type="match status" value="1"/>
</dbReference>
<dbReference type="Gene3D" id="6.10.340.10">
    <property type="match status" value="1"/>
</dbReference>
<evidence type="ECO:0000259" key="5">
    <source>
        <dbReference type="PROSITE" id="PS50111"/>
    </source>
</evidence>
<dbReference type="KEGG" id="mre:K649_04180"/>
<dbReference type="PANTHER" id="PTHR32089:SF114">
    <property type="entry name" value="METHYL-ACCEPTING CHEMOTAXIS PROTEIN MCPB"/>
    <property type="match status" value="1"/>
</dbReference>
<keyword evidence="4" id="KW-1133">Transmembrane helix</keyword>
<feature type="transmembrane region" description="Helical" evidence="4">
    <location>
        <begin position="49"/>
        <end position="69"/>
    </location>
</feature>
<dbReference type="Pfam" id="PF00015">
    <property type="entry name" value="MCPsignal"/>
    <property type="match status" value="1"/>
</dbReference>
<feature type="transmembrane region" description="Helical" evidence="4">
    <location>
        <begin position="358"/>
        <end position="379"/>
    </location>
</feature>
<dbReference type="CDD" id="cd06225">
    <property type="entry name" value="HAMP"/>
    <property type="match status" value="1"/>
</dbReference>
<keyword evidence="1 3" id="KW-0807">Transducer</keyword>
<dbReference type="InterPro" id="IPR004089">
    <property type="entry name" value="MCPsignal_dom"/>
</dbReference>
<dbReference type="SMART" id="SM00283">
    <property type="entry name" value="MA"/>
    <property type="match status" value="1"/>
</dbReference>
<dbReference type="AlphaFoldDB" id="D3PQ47"/>
<dbReference type="OrthoDB" id="9760371at2"/>
<evidence type="ECO:0000313" key="8">
    <source>
        <dbReference type="EMBL" id="AGK04138.1"/>
    </source>
</evidence>
<evidence type="ECO:0000256" key="1">
    <source>
        <dbReference type="ARBA" id="ARBA00023224"/>
    </source>
</evidence>
<keyword evidence="4" id="KW-0812">Transmembrane</keyword>
<keyword evidence="9" id="KW-1185">Reference proteome</keyword>
<reference evidence="8" key="2">
    <citation type="submission" date="2013-04" db="EMBL/GenBank/DDBJ databases">
        <title>Non-Hybrid, Finished Microbial Genome Assemblies from Long-Read SMRT Sequencing Data.</title>
        <authorList>
            <person name="Klammer A."/>
            <person name="Drake J."/>
            <person name="Heiner C."/>
            <person name="Clum A."/>
            <person name="Copeland A."/>
            <person name="Huddleston J."/>
            <person name="Eichler E."/>
            <person name="Turner S.W."/>
        </authorList>
    </citation>
    <scope>NUCLEOTIDE SEQUENCE</scope>
    <source>
        <strain evidence="8">DSM 1279</strain>
    </source>
</reference>
<comment type="similarity">
    <text evidence="2">Belongs to the methyl-accepting chemotaxis (MCP) protein family.</text>
</comment>
<evidence type="ECO:0000313" key="10">
    <source>
        <dbReference type="Proteomes" id="UP000013026"/>
    </source>
</evidence>
<evidence type="ECO:0000313" key="7">
    <source>
        <dbReference type="EMBL" id="ADD27673.1"/>
    </source>
</evidence>
<dbReference type="KEGG" id="mrb:Mrub_0908"/>
<dbReference type="Gene3D" id="1.10.287.950">
    <property type="entry name" value="Methyl-accepting chemotaxis protein"/>
    <property type="match status" value="1"/>
</dbReference>
<protein>
    <submittedName>
        <fullName evidence="8">Methyl-accepting chemotaxis sensory transducer</fullName>
    </submittedName>
</protein>
<dbReference type="GO" id="GO:0016020">
    <property type="term" value="C:membrane"/>
    <property type="evidence" value="ECO:0007669"/>
    <property type="project" value="InterPro"/>
</dbReference>
<sequence length="772" mass="84551">MALQRELREVEIKQVGLLGAQSRKVRVDAEALEAPYTGFFGNLRVPYKLALLVVPLLLPIFYLLFALVFEQQRDINFVRSEKQGVLFLQSTGSLIKAMAEHRSMSAATLSGNQELVVPRSQKAEEISRSLQLLDRMNRTEGDPYGIGDRLAAIRTDWDTLLAMRYSPTQSFQAHTRLIGQLLGLYEQMAIGSNLILDPTVQSYWLVDSVVYRLPPVMETLSQIQGIGATVLQSKQLTAEQERRLNGLLASLVNRGTGFGEVASVTAALERSVQNALASNPSLGESLQEQVGAARAITESAVELTRREILSRRFGLEPTFYFDQLSRPIEAYFAVQTAALNQLNNLLDQRLGQLVNGQVLSLFIVVATLMLSLWLIVGVLRSILAPVQELTRVAQHIGQGNLSTLAHLRSNDELGLVSRTLNQSILTLRTLLEQQEAERQRGLRLQENVRRFLDVATKIAQGDLTERGEVTDDVLGNVVDAVNLTVEEIAHLLKEVRQAAESVSQSAMQMDQLTASIASGALLQAQEVSQVQQQTQIAAKNIRQMAQSASITAEAALRTLESAQLGRQAVTQTLSGMSDIRREMQAIAENIAALAARSAEIESITRVLEDFASQTNLLALNASFEAAGAGAAGRRFAIVAEEIRKLAEDSARETSRVNNLVQQVQTDISRVVELVREGVREVETGYGTANSAGSRLEEIARLAEQSASLAQEISGLAQSQVAVVERVDQAVQKITQTAQKTGAESQEGRQSAEAMRVLAQELSRSLGRFRLPD</sequence>
<evidence type="ECO:0000313" key="9">
    <source>
        <dbReference type="Proteomes" id="UP000006655"/>
    </source>
</evidence>
<feature type="domain" description="Methyl-accepting transducer" evidence="5">
    <location>
        <begin position="498"/>
        <end position="734"/>
    </location>
</feature>
<dbReference type="SMART" id="SM00304">
    <property type="entry name" value="HAMP"/>
    <property type="match status" value="2"/>
</dbReference>
<dbReference type="PROSITE" id="PS50111">
    <property type="entry name" value="CHEMOTAXIS_TRANSDUC_2"/>
    <property type="match status" value="1"/>
</dbReference>
<dbReference type="EMBL" id="CP001743">
    <property type="protein sequence ID" value="ADD27673.1"/>
    <property type="molecule type" value="Genomic_DNA"/>
</dbReference>
<evidence type="ECO:0000256" key="2">
    <source>
        <dbReference type="ARBA" id="ARBA00029447"/>
    </source>
</evidence>
<evidence type="ECO:0000259" key="6">
    <source>
        <dbReference type="PROSITE" id="PS50885"/>
    </source>
</evidence>
<dbReference type="InterPro" id="IPR003660">
    <property type="entry name" value="HAMP_dom"/>
</dbReference>
<feature type="domain" description="HAMP" evidence="6">
    <location>
        <begin position="380"/>
        <end position="432"/>
    </location>
</feature>